<dbReference type="Pfam" id="PF07330">
    <property type="entry name" value="DUF1467"/>
    <property type="match status" value="1"/>
</dbReference>
<comment type="caution">
    <text evidence="2">The sequence shown here is derived from an EMBL/GenBank/DDBJ whole genome shotgun (WGS) entry which is preliminary data.</text>
</comment>
<evidence type="ECO:0000256" key="1">
    <source>
        <dbReference type="SAM" id="Phobius"/>
    </source>
</evidence>
<dbReference type="RefSeq" id="WP_307155376.1">
    <property type="nucleotide sequence ID" value="NZ_JAUSUK010000002.1"/>
</dbReference>
<organism evidence="2 3">
    <name type="scientific">Rhodopseudomonas julia</name>
    <dbReference type="NCBI Taxonomy" id="200617"/>
    <lineage>
        <taxon>Bacteria</taxon>
        <taxon>Pseudomonadati</taxon>
        <taxon>Pseudomonadota</taxon>
        <taxon>Alphaproteobacteria</taxon>
        <taxon>Hyphomicrobiales</taxon>
        <taxon>Nitrobacteraceae</taxon>
        <taxon>Rhodopseudomonas</taxon>
    </lineage>
</organism>
<dbReference type="InterPro" id="IPR009935">
    <property type="entry name" value="DUF1467"/>
</dbReference>
<dbReference type="EMBL" id="JAUSUK010000002">
    <property type="protein sequence ID" value="MDQ0327323.1"/>
    <property type="molecule type" value="Genomic_DNA"/>
</dbReference>
<reference evidence="2 3" key="1">
    <citation type="submission" date="2023-07" db="EMBL/GenBank/DDBJ databases">
        <title>Genomic Encyclopedia of Type Strains, Phase IV (KMG-IV): sequencing the most valuable type-strain genomes for metagenomic binning, comparative biology and taxonomic classification.</title>
        <authorList>
            <person name="Goeker M."/>
        </authorList>
    </citation>
    <scope>NUCLEOTIDE SEQUENCE [LARGE SCALE GENOMIC DNA]</scope>
    <source>
        <strain evidence="2 3">DSM 11549</strain>
    </source>
</reference>
<keyword evidence="1" id="KW-1133">Transmembrane helix</keyword>
<dbReference type="Proteomes" id="UP001230253">
    <property type="component" value="Unassembled WGS sequence"/>
</dbReference>
<keyword evidence="1" id="KW-0812">Transmembrane</keyword>
<evidence type="ECO:0000313" key="2">
    <source>
        <dbReference type="EMBL" id="MDQ0327323.1"/>
    </source>
</evidence>
<proteinExistence type="predicted"/>
<sequence length="83" mass="9198">MSWISALAVYFVIWWLVLFAVLPFGVRTQEEEGEVTLGTDRAAPAVPRMWWKLLATSLVAALIFGVVYLAIAVFGVTLEDLVV</sequence>
<accession>A0ABU0CAX2</accession>
<gene>
    <name evidence="2" type="ORF">J2R99_003192</name>
</gene>
<keyword evidence="3" id="KW-1185">Reference proteome</keyword>
<feature type="transmembrane region" description="Helical" evidence="1">
    <location>
        <begin position="53"/>
        <end position="78"/>
    </location>
</feature>
<name>A0ABU0CAX2_9BRAD</name>
<protein>
    <submittedName>
        <fullName evidence="2">Secreted protein</fullName>
    </submittedName>
</protein>
<feature type="transmembrane region" description="Helical" evidence="1">
    <location>
        <begin position="7"/>
        <end position="26"/>
    </location>
</feature>
<evidence type="ECO:0000313" key="3">
    <source>
        <dbReference type="Proteomes" id="UP001230253"/>
    </source>
</evidence>
<keyword evidence="1" id="KW-0472">Membrane</keyword>